<dbReference type="Gene3D" id="3.40.50.2300">
    <property type="match status" value="2"/>
</dbReference>
<feature type="domain" description="HTH gntR-type" evidence="4">
    <location>
        <begin position="2"/>
        <end position="70"/>
    </location>
</feature>
<evidence type="ECO:0000256" key="3">
    <source>
        <dbReference type="ARBA" id="ARBA00023163"/>
    </source>
</evidence>
<dbReference type="GO" id="GO:0003700">
    <property type="term" value="F:DNA-binding transcription factor activity"/>
    <property type="evidence" value="ECO:0007669"/>
    <property type="project" value="InterPro"/>
</dbReference>
<protein>
    <submittedName>
        <fullName evidence="5">GntR family transcriptional regulator</fullName>
    </submittedName>
</protein>
<reference evidence="6" key="1">
    <citation type="submission" date="2019-07" db="EMBL/GenBank/DDBJ databases">
        <title>Bacillus alkalisoli sp. nov. isolated from saline soil.</title>
        <authorList>
            <person name="Sun J.-Q."/>
            <person name="Xu L."/>
        </authorList>
    </citation>
    <scope>NUCLEOTIDE SEQUENCE [LARGE SCALE GENOMIC DNA]</scope>
    <source>
        <strain evidence="6">M4U3P1</strain>
    </source>
</reference>
<dbReference type="Pfam" id="PF00392">
    <property type="entry name" value="GntR"/>
    <property type="match status" value="1"/>
</dbReference>
<dbReference type="RefSeq" id="WP_176010796.1">
    <property type="nucleotide sequence ID" value="NZ_CP041372.2"/>
</dbReference>
<dbReference type="CDD" id="cd01541">
    <property type="entry name" value="PBP1_AraR"/>
    <property type="match status" value="1"/>
</dbReference>
<proteinExistence type="predicted"/>
<gene>
    <name evidence="5" type="ORF">FLK61_40175</name>
</gene>
<dbReference type="GO" id="GO:0000976">
    <property type="term" value="F:transcription cis-regulatory region binding"/>
    <property type="evidence" value="ECO:0007669"/>
    <property type="project" value="TreeGrafter"/>
</dbReference>
<keyword evidence="1" id="KW-0805">Transcription regulation</keyword>
<dbReference type="InterPro" id="IPR033532">
    <property type="entry name" value="AraR_ligand_bind_dom"/>
</dbReference>
<dbReference type="Pfam" id="PF13377">
    <property type="entry name" value="Peripla_BP_3"/>
    <property type="match status" value="1"/>
</dbReference>
<dbReference type="PROSITE" id="PS50949">
    <property type="entry name" value="HTH_GNTR"/>
    <property type="match status" value="1"/>
</dbReference>
<dbReference type="AlphaFoldDB" id="A0A859FID4"/>
<keyword evidence="6" id="KW-1185">Reference proteome</keyword>
<dbReference type="Gene3D" id="1.10.10.10">
    <property type="entry name" value="Winged helix-like DNA-binding domain superfamily/Winged helix DNA-binding domain"/>
    <property type="match status" value="1"/>
</dbReference>
<name>A0A859FID4_9BACI</name>
<dbReference type="KEGG" id="psua:FLK61_40175"/>
<dbReference type="InterPro" id="IPR036388">
    <property type="entry name" value="WH-like_DNA-bd_sf"/>
</dbReference>
<dbReference type="SUPFAM" id="SSF46785">
    <property type="entry name" value="Winged helix' DNA-binding domain"/>
    <property type="match status" value="1"/>
</dbReference>
<dbReference type="CDD" id="cd07377">
    <property type="entry name" value="WHTH_GntR"/>
    <property type="match status" value="1"/>
</dbReference>
<dbReference type="EMBL" id="CP041372">
    <property type="protein sequence ID" value="QKS72829.1"/>
    <property type="molecule type" value="Genomic_DNA"/>
</dbReference>
<keyword evidence="3" id="KW-0804">Transcription</keyword>
<evidence type="ECO:0000256" key="1">
    <source>
        <dbReference type="ARBA" id="ARBA00023015"/>
    </source>
</evidence>
<dbReference type="Proteomes" id="UP000318138">
    <property type="component" value="Chromosome"/>
</dbReference>
<dbReference type="InterPro" id="IPR046335">
    <property type="entry name" value="LacI/GalR-like_sensor"/>
</dbReference>
<dbReference type="SUPFAM" id="SSF53822">
    <property type="entry name" value="Periplasmic binding protein-like I"/>
    <property type="match status" value="1"/>
</dbReference>
<evidence type="ECO:0000313" key="5">
    <source>
        <dbReference type="EMBL" id="QKS72829.1"/>
    </source>
</evidence>
<dbReference type="InterPro" id="IPR000524">
    <property type="entry name" value="Tscrpt_reg_HTH_GntR"/>
</dbReference>
<dbReference type="InterPro" id="IPR028082">
    <property type="entry name" value="Peripla_BP_I"/>
</dbReference>
<accession>A0A859FID4</accession>
<evidence type="ECO:0000256" key="2">
    <source>
        <dbReference type="ARBA" id="ARBA00023125"/>
    </source>
</evidence>
<dbReference type="SMART" id="SM00345">
    <property type="entry name" value="HTH_GNTR"/>
    <property type="match status" value="1"/>
</dbReference>
<sequence length="375" mass="42446">METKYNIVKNQIRSMILQGRIQPHQKIGSESELMEQFNVSRHTIRKAIGDLANDGWLYKKQGAGTFCSDRSVESDNTGASLKKIAVITTYFSDYIFPTIIRGIESYLSENGFQMTVFSTNNDIELERKYLEVVLSGDFDGLIVEPTKSALLNPNISYYLNIERLGIPYVMINAYYEELEPLHLIMDDTAGGLMATTHIIKHGHTNILGFFKNDDIQGIKRMKGFILAHRANKLQIVPQNIVTYTTETKDYLPMEALYTRLRAKGEAPTAIVCYNDQLAVMLLDVLRDMNISVPEDMSIIGYDDSFLAVATEVKLTTITHPKVALGVDAARTIHQFIAEKNDPSLKNEAMSIMYPPKLKQRRSVRELQVKEVAYSE</sequence>
<evidence type="ECO:0000259" key="4">
    <source>
        <dbReference type="PROSITE" id="PS50949"/>
    </source>
</evidence>
<dbReference type="PANTHER" id="PTHR30146">
    <property type="entry name" value="LACI-RELATED TRANSCRIPTIONAL REPRESSOR"/>
    <property type="match status" value="1"/>
</dbReference>
<keyword evidence="2" id="KW-0238">DNA-binding</keyword>
<organism evidence="5 6">
    <name type="scientific">Paenalkalicoccus suaedae</name>
    <dbReference type="NCBI Taxonomy" id="2592382"/>
    <lineage>
        <taxon>Bacteria</taxon>
        <taxon>Bacillati</taxon>
        <taxon>Bacillota</taxon>
        <taxon>Bacilli</taxon>
        <taxon>Bacillales</taxon>
        <taxon>Bacillaceae</taxon>
        <taxon>Paenalkalicoccus</taxon>
    </lineage>
</organism>
<dbReference type="InterPro" id="IPR036390">
    <property type="entry name" value="WH_DNA-bd_sf"/>
</dbReference>
<dbReference type="PANTHER" id="PTHR30146:SF150">
    <property type="entry name" value="ARABINOSE METABOLISM TRANSCRIPTIONAL REPRESSOR"/>
    <property type="match status" value="1"/>
</dbReference>
<dbReference type="PRINTS" id="PR00035">
    <property type="entry name" value="HTHGNTR"/>
</dbReference>
<evidence type="ECO:0000313" key="6">
    <source>
        <dbReference type="Proteomes" id="UP000318138"/>
    </source>
</evidence>